<dbReference type="CDD" id="cd16922">
    <property type="entry name" value="HATPase_EvgS-ArcB-TorS-like"/>
    <property type="match status" value="1"/>
</dbReference>
<dbReference type="InterPro" id="IPR001789">
    <property type="entry name" value="Sig_transdc_resp-reg_receiver"/>
</dbReference>
<evidence type="ECO:0000259" key="7">
    <source>
        <dbReference type="PROSITE" id="PS50109"/>
    </source>
</evidence>
<dbReference type="RefSeq" id="WP_101343336.1">
    <property type="nucleotide sequence ID" value="NZ_PJAI02000001.1"/>
</dbReference>
<evidence type="ECO:0000259" key="9">
    <source>
        <dbReference type="PROSITE" id="PS50112"/>
    </source>
</evidence>
<dbReference type="InterPro" id="IPR036097">
    <property type="entry name" value="HisK_dim/P_sf"/>
</dbReference>
<feature type="modified residue" description="4-aspartylphosphate" evidence="5">
    <location>
        <position position="1103"/>
    </location>
</feature>
<evidence type="ECO:0000256" key="2">
    <source>
        <dbReference type="ARBA" id="ARBA00012438"/>
    </source>
</evidence>
<keyword evidence="6" id="KW-0812">Transmembrane</keyword>
<proteinExistence type="predicted"/>
<gene>
    <name evidence="10" type="ORF">CWS31_001255</name>
</gene>
<evidence type="ECO:0000256" key="1">
    <source>
        <dbReference type="ARBA" id="ARBA00000085"/>
    </source>
</evidence>
<dbReference type="PROSITE" id="PS50109">
    <property type="entry name" value="HIS_KIN"/>
    <property type="match status" value="1"/>
</dbReference>
<dbReference type="PROSITE" id="PS50112">
    <property type="entry name" value="PAS"/>
    <property type="match status" value="1"/>
</dbReference>
<evidence type="ECO:0000313" key="11">
    <source>
        <dbReference type="Proteomes" id="UP000815846"/>
    </source>
</evidence>
<dbReference type="SUPFAM" id="SSF55874">
    <property type="entry name" value="ATPase domain of HSP90 chaperone/DNA topoisomerase II/histidine kinase"/>
    <property type="match status" value="1"/>
</dbReference>
<sequence>MYYQSGVSTVFRRYNITVVVAFIVIILVALSVASLRYFNQITHHQQQSLLELKQEAQQLNVMLEQSVQAVVGIQEFAEYILEHPNELLTPMPSLSQQGDTFYLNKTEHDVIQQGKRLSSSITGLGQVSQFNELQKQEIAMANALTPAFIAAQNIIQEATWFYYISFNKFVNIYPWVDREIWQFSESTLTSPHFKRMNTLTEKNNSVLWSSPYLDAAGSGMNASLGTGVFYGDKLLGAVVIDVNLSRLHASLSELNSGDEGIILYNQDNEILLAKRLGKESLSYRASWQDILPTDLQYLSVEKLAKINDAERIGEWFIEKQPIAVNGWSLLKYQKFANFSAPQYSDFIFIFSMMFIGLLAFLMLINSMTKRTFIKPTTEFIRHIQYCAEGDPGKVTPTPDWLHWFQVVEDIFVQNRTLLLQLTEQNDVLDSRVIEKTKALQETSAKHQRDYALLRSVMNAIPELIVFNDNNGLLIGCNNAFERLTKHSVEEMLGERAVRFMPTELAIEINRLNALNDNVYPQQALIKAGEFTYQGFCNQFTDEQGNILGSISLFHDVTVQQATQSALESAKDQAEYANRVKIQFLANMSHEVRTPINAMQGMMDLLSRTALDTRQEHYLLNAQSASSTLLHLVDELLDLSKVEAGKMVVSQAPVNLANIIDKALKLNITNVNHQRVEVLIDISAAVPSNVLSDEMRLVQVLANLFNNAIKFTEQGQIKLIVDTLANNDSHTQVRFRMIDTGIGIASDNQSHLFTAFSQADESMTRKYGGSGLGLSICQQIIKLLGGKITLTSQLGQGSELSFVLPLEKVIIDRVGEQVLIGQKNSDFNYAEFANLPTELNKPLVKDIIVYAIKQCFSDSFIKSIELMGWHLKVLDTVDDFLHIDNTDAELLQPKVLLIDEVNLSLLQGSQLSDVRLTDCLTNVNLLCLCQPALTSLSNETGHHLDALEIPYLLLDLPLFRFALDQISQALNKPMIIKPMINSKIVEPITKSAVIDATSLSVENSDKKTLVKRCNKDDSMNASIKKNGNSEARSESETTQLSVNSVDIEENLQGVSILLVEDNLINQLVANELLVSMHAKVTIADNGQAALDILTDEKFDVVLMDIQMPIMDGLTTTKLIRKQSHYKNLPIIAMTAHAREEDKQQSLDAGMNFHMAKPVTGKALLSSIKTVLFQCTNTDH</sequence>
<dbReference type="PANTHER" id="PTHR45339:SF1">
    <property type="entry name" value="HYBRID SIGNAL TRANSDUCTION HISTIDINE KINASE J"/>
    <property type="match status" value="1"/>
</dbReference>
<keyword evidence="6" id="KW-1133">Transmembrane helix</keyword>
<dbReference type="Proteomes" id="UP000815846">
    <property type="component" value="Unassembled WGS sequence"/>
</dbReference>
<dbReference type="InterPro" id="IPR005467">
    <property type="entry name" value="His_kinase_dom"/>
</dbReference>
<feature type="transmembrane region" description="Helical" evidence="6">
    <location>
        <begin position="16"/>
        <end position="38"/>
    </location>
</feature>
<evidence type="ECO:0000259" key="8">
    <source>
        <dbReference type="PROSITE" id="PS50110"/>
    </source>
</evidence>
<keyword evidence="11" id="KW-1185">Reference proteome</keyword>
<dbReference type="InterPro" id="IPR036890">
    <property type="entry name" value="HATPase_C_sf"/>
</dbReference>
<dbReference type="SUPFAM" id="SSF55785">
    <property type="entry name" value="PYP-like sensor domain (PAS domain)"/>
    <property type="match status" value="1"/>
</dbReference>
<evidence type="ECO:0000256" key="4">
    <source>
        <dbReference type="ARBA" id="ARBA00023012"/>
    </source>
</evidence>
<comment type="caution">
    <text evidence="10">The sequence shown here is derived from an EMBL/GenBank/DDBJ whole genome shotgun (WGS) entry which is preliminary data.</text>
</comment>
<feature type="domain" description="Histidine kinase" evidence="7">
    <location>
        <begin position="586"/>
        <end position="807"/>
    </location>
</feature>
<dbReference type="CDD" id="cd00082">
    <property type="entry name" value="HisKA"/>
    <property type="match status" value="1"/>
</dbReference>
<evidence type="ECO:0000256" key="3">
    <source>
        <dbReference type="ARBA" id="ARBA00022553"/>
    </source>
</evidence>
<evidence type="ECO:0000256" key="6">
    <source>
        <dbReference type="SAM" id="Phobius"/>
    </source>
</evidence>
<dbReference type="InterPro" id="IPR003661">
    <property type="entry name" value="HisK_dim/P_dom"/>
</dbReference>
<dbReference type="Gene3D" id="3.40.50.2300">
    <property type="match status" value="1"/>
</dbReference>
<keyword evidence="4" id="KW-0902">Two-component regulatory system</keyword>
<dbReference type="SUPFAM" id="SSF47384">
    <property type="entry name" value="Homodimeric domain of signal transducing histidine kinase"/>
    <property type="match status" value="1"/>
</dbReference>
<dbReference type="InterPro" id="IPR003594">
    <property type="entry name" value="HATPase_dom"/>
</dbReference>
<dbReference type="InterPro" id="IPR004358">
    <property type="entry name" value="Sig_transdc_His_kin-like_C"/>
</dbReference>
<dbReference type="Gene3D" id="3.30.450.20">
    <property type="entry name" value="PAS domain"/>
    <property type="match status" value="3"/>
</dbReference>
<feature type="domain" description="PAS" evidence="9">
    <location>
        <begin position="449"/>
        <end position="497"/>
    </location>
</feature>
<dbReference type="InterPro" id="IPR013767">
    <property type="entry name" value="PAS_fold"/>
</dbReference>
<dbReference type="CDD" id="cd17546">
    <property type="entry name" value="REC_hyHK_CKI1_RcsC-like"/>
    <property type="match status" value="1"/>
</dbReference>
<dbReference type="InterPro" id="IPR011006">
    <property type="entry name" value="CheY-like_superfamily"/>
</dbReference>
<dbReference type="SMART" id="SM00448">
    <property type="entry name" value="REC"/>
    <property type="match status" value="1"/>
</dbReference>
<dbReference type="SUPFAM" id="SSF52172">
    <property type="entry name" value="CheY-like"/>
    <property type="match status" value="1"/>
</dbReference>
<dbReference type="InterPro" id="IPR035965">
    <property type="entry name" value="PAS-like_dom_sf"/>
</dbReference>
<protein>
    <recommendedName>
        <fullName evidence="2">histidine kinase</fullName>
        <ecNumber evidence="2">2.7.13.3</ecNumber>
    </recommendedName>
</protein>
<dbReference type="SMART" id="SM00387">
    <property type="entry name" value="HATPase_c"/>
    <property type="match status" value="1"/>
</dbReference>
<evidence type="ECO:0000256" key="5">
    <source>
        <dbReference type="PROSITE-ProRule" id="PRU00169"/>
    </source>
</evidence>
<reference evidence="10 11" key="1">
    <citation type="submission" date="2019-08" db="EMBL/GenBank/DDBJ databases">
        <title>Microbe sample from Colwellia echini.</title>
        <authorList>
            <person name="Christiansen L."/>
            <person name="Pathiraja D."/>
            <person name="Schultz-Johansen M."/>
            <person name="Choi I.-G."/>
            <person name="Stougaard P."/>
        </authorList>
    </citation>
    <scope>NUCLEOTIDE SEQUENCE [LARGE SCALE GENOMIC DNA]</scope>
    <source>
        <strain evidence="10 11">A3</strain>
    </source>
</reference>
<dbReference type="Pfam" id="PF00072">
    <property type="entry name" value="Response_reg"/>
    <property type="match status" value="1"/>
</dbReference>
<dbReference type="Pfam" id="PF02518">
    <property type="entry name" value="HATPase_c"/>
    <property type="match status" value="1"/>
</dbReference>
<evidence type="ECO:0000313" key="10">
    <source>
        <dbReference type="EMBL" id="TYK67190.1"/>
    </source>
</evidence>
<comment type="catalytic activity">
    <reaction evidence="1">
        <text>ATP + protein L-histidine = ADP + protein N-phospho-L-histidine.</text>
        <dbReference type="EC" id="2.7.13.3"/>
    </reaction>
</comment>
<feature type="transmembrane region" description="Helical" evidence="6">
    <location>
        <begin position="346"/>
        <end position="364"/>
    </location>
</feature>
<dbReference type="Pfam" id="PF00512">
    <property type="entry name" value="HisKA"/>
    <property type="match status" value="1"/>
</dbReference>
<dbReference type="Pfam" id="PF00989">
    <property type="entry name" value="PAS"/>
    <property type="match status" value="1"/>
</dbReference>
<dbReference type="Gene3D" id="3.30.565.10">
    <property type="entry name" value="Histidine kinase-like ATPase, C-terminal domain"/>
    <property type="match status" value="1"/>
</dbReference>
<keyword evidence="6" id="KW-0472">Membrane</keyword>
<dbReference type="PANTHER" id="PTHR45339">
    <property type="entry name" value="HYBRID SIGNAL TRANSDUCTION HISTIDINE KINASE J"/>
    <property type="match status" value="1"/>
</dbReference>
<dbReference type="InterPro" id="IPR000014">
    <property type="entry name" value="PAS"/>
</dbReference>
<feature type="domain" description="Response regulatory" evidence="8">
    <location>
        <begin position="1054"/>
        <end position="1170"/>
    </location>
</feature>
<dbReference type="EC" id="2.7.13.3" evidence="2"/>
<accession>A0ABY3N147</accession>
<dbReference type="PRINTS" id="PR00344">
    <property type="entry name" value="BCTRLSENSOR"/>
</dbReference>
<name>A0ABY3N147_9GAMM</name>
<organism evidence="10 11">
    <name type="scientific">Colwellia echini</name>
    <dbReference type="NCBI Taxonomy" id="1982103"/>
    <lineage>
        <taxon>Bacteria</taxon>
        <taxon>Pseudomonadati</taxon>
        <taxon>Pseudomonadota</taxon>
        <taxon>Gammaproteobacteria</taxon>
        <taxon>Alteromonadales</taxon>
        <taxon>Colwelliaceae</taxon>
        <taxon>Colwellia</taxon>
    </lineage>
</organism>
<dbReference type="EMBL" id="PJAI02000001">
    <property type="protein sequence ID" value="TYK67190.1"/>
    <property type="molecule type" value="Genomic_DNA"/>
</dbReference>
<dbReference type="PROSITE" id="PS50110">
    <property type="entry name" value="RESPONSE_REGULATORY"/>
    <property type="match status" value="1"/>
</dbReference>
<dbReference type="Gene3D" id="1.10.287.130">
    <property type="match status" value="1"/>
</dbReference>
<keyword evidence="3 5" id="KW-0597">Phosphoprotein</keyword>
<dbReference type="SMART" id="SM00388">
    <property type="entry name" value="HisKA"/>
    <property type="match status" value="1"/>
</dbReference>